<sequence>MIKQLVAGFGALALAAGANASLIQNGDFENGLTGWGTTNLIGGGVSVITDPENSSNHIARLDDPSGFGTELLWQTFYVPADVESITVSFDYKFVEEDTTRWFTDTAWAKLFKLDEDTFLDIDVLVHTHKDSNGWVSFSGTIDTSTIYDFNPNAKIQFGIWESISHRTDSSLYVDNISIADTFPDVSVSVPEPSALMLMGLGLVGFGLSRKRASK</sequence>
<evidence type="ECO:0000313" key="4">
    <source>
        <dbReference type="Proteomes" id="UP001163739"/>
    </source>
</evidence>
<keyword evidence="1" id="KW-0732">Signal</keyword>
<dbReference type="RefSeq" id="WP_265047559.1">
    <property type="nucleotide sequence ID" value="NZ_CP100390.1"/>
</dbReference>
<evidence type="ECO:0000256" key="1">
    <source>
        <dbReference type="SAM" id="SignalP"/>
    </source>
</evidence>
<organism evidence="3 4">
    <name type="scientific">Alkalimarinus alittae</name>
    <dbReference type="NCBI Taxonomy" id="2961619"/>
    <lineage>
        <taxon>Bacteria</taxon>
        <taxon>Pseudomonadati</taxon>
        <taxon>Pseudomonadota</taxon>
        <taxon>Gammaproteobacteria</taxon>
        <taxon>Alteromonadales</taxon>
        <taxon>Alteromonadaceae</taxon>
        <taxon>Alkalimarinus</taxon>
    </lineage>
</organism>
<gene>
    <name evidence="3" type="ORF">NKI27_18820</name>
</gene>
<keyword evidence="4" id="KW-1185">Reference proteome</keyword>
<dbReference type="Gene3D" id="2.60.120.260">
    <property type="entry name" value="Galactose-binding domain-like"/>
    <property type="match status" value="1"/>
</dbReference>
<dbReference type="Pfam" id="PF07589">
    <property type="entry name" value="PEP-CTERM"/>
    <property type="match status" value="1"/>
</dbReference>
<feature type="chain" id="PRO_5046998048" evidence="1">
    <location>
        <begin position="21"/>
        <end position="214"/>
    </location>
</feature>
<dbReference type="InterPro" id="IPR013424">
    <property type="entry name" value="Ice-binding_C"/>
</dbReference>
<evidence type="ECO:0000313" key="3">
    <source>
        <dbReference type="EMBL" id="UZE96073.1"/>
    </source>
</evidence>
<feature type="domain" description="Ice-binding protein C-terminal" evidence="2">
    <location>
        <begin position="188"/>
        <end position="210"/>
    </location>
</feature>
<dbReference type="Proteomes" id="UP001163739">
    <property type="component" value="Chromosome"/>
</dbReference>
<accession>A0ABY6N1T5</accession>
<protein>
    <submittedName>
        <fullName evidence="3">PEP-CTERM sorting domain-containing protein</fullName>
    </submittedName>
</protein>
<proteinExistence type="predicted"/>
<evidence type="ECO:0000259" key="2">
    <source>
        <dbReference type="Pfam" id="PF07589"/>
    </source>
</evidence>
<feature type="signal peptide" evidence="1">
    <location>
        <begin position="1"/>
        <end position="20"/>
    </location>
</feature>
<reference evidence="3" key="1">
    <citation type="submission" date="2022-06" db="EMBL/GenBank/DDBJ databases">
        <title>Alkalimarinus sp. nov., isolated from gut of a Alitta virens.</title>
        <authorList>
            <person name="Yang A.I."/>
            <person name="Shin N.-R."/>
        </authorList>
    </citation>
    <scope>NUCLEOTIDE SEQUENCE</scope>
    <source>
        <strain evidence="3">A2M4</strain>
    </source>
</reference>
<name>A0ABY6N1T5_9ALTE</name>
<dbReference type="EMBL" id="CP100390">
    <property type="protein sequence ID" value="UZE96073.1"/>
    <property type="molecule type" value="Genomic_DNA"/>
</dbReference>
<dbReference type="NCBIfam" id="TIGR02595">
    <property type="entry name" value="PEP_CTERM"/>
    <property type="match status" value="1"/>
</dbReference>